<evidence type="ECO:0000313" key="2">
    <source>
        <dbReference type="Proteomes" id="UP000015750"/>
    </source>
</evidence>
<reference evidence="1 2" key="1">
    <citation type="submission" date="2013-06" db="EMBL/GenBank/DDBJ databases">
        <authorList>
            <person name="Weinstock G."/>
            <person name="Sodergren E."/>
            <person name="Lobos E.A."/>
            <person name="Fulton L."/>
            <person name="Fulton R."/>
            <person name="Courtney L."/>
            <person name="Fronick C."/>
            <person name="O'Laughlin M."/>
            <person name="Godfrey J."/>
            <person name="Wilson R.M."/>
            <person name="Miner T."/>
            <person name="Farmer C."/>
            <person name="Delehaunty K."/>
            <person name="Cordes M."/>
            <person name="Minx P."/>
            <person name="Tomlinson C."/>
            <person name="Chen J."/>
            <person name="Wollam A."/>
            <person name="Pepin K.H."/>
            <person name="Bhonagiri V."/>
            <person name="Zhang X."/>
            <person name="Warren W."/>
            <person name="Mitreva M."/>
            <person name="Mardis E.R."/>
            <person name="Wilson R.K."/>
        </authorList>
    </citation>
    <scope>NUCLEOTIDE SEQUENCE [LARGE SCALE GENOMIC DNA]</scope>
    <source>
        <strain evidence="1 2">RP2S-4</strain>
    </source>
</reference>
<organism evidence="1 2">
    <name type="scientific">Enterococcus faecalis RP2S-4</name>
    <dbReference type="NCBI Taxonomy" id="1244145"/>
    <lineage>
        <taxon>Bacteria</taxon>
        <taxon>Bacillati</taxon>
        <taxon>Bacillota</taxon>
        <taxon>Bacilli</taxon>
        <taxon>Lactobacillales</taxon>
        <taxon>Enterococcaceae</taxon>
        <taxon>Enterococcus</taxon>
    </lineage>
</organism>
<evidence type="ECO:0008006" key="3">
    <source>
        <dbReference type="Google" id="ProtNLM"/>
    </source>
</evidence>
<dbReference type="Proteomes" id="UP000015750">
    <property type="component" value="Unassembled WGS sequence"/>
</dbReference>
<feature type="non-terminal residue" evidence="1">
    <location>
        <position position="1"/>
    </location>
</feature>
<comment type="caution">
    <text evidence="1">The sequence shown here is derived from an EMBL/GenBank/DDBJ whole genome shotgun (WGS) entry which is preliminary data.</text>
</comment>
<accession>A0ABC9TPJ6</accession>
<proteinExistence type="predicted"/>
<dbReference type="EMBL" id="ATIR01000008">
    <property type="protein sequence ID" value="EPI11691.1"/>
    <property type="molecule type" value="Genomic_DNA"/>
</dbReference>
<evidence type="ECO:0000313" key="1">
    <source>
        <dbReference type="EMBL" id="EPI11691.1"/>
    </source>
</evidence>
<dbReference type="AlphaFoldDB" id="A0ABC9TPJ6"/>
<sequence length="120" mass="13071">GPTRRTIIWLLIHQHKEEGTNLCLLVHIDKKRRKEKQMGKVVSNSEAAGAAITGVTSVSINKGQQTSLGESTVSGLKTGVEISNQLLTNLEQLITCVKAQSEKFPKLAEVIGARDMSTKF</sequence>
<protein>
    <recommendedName>
        <fullName evidence="3">LXG domain-containing protein</fullName>
    </recommendedName>
</protein>
<gene>
    <name evidence="1" type="ORF">D358_00223</name>
</gene>
<name>A0ABC9TPJ6_ENTFL</name>